<comment type="caution">
    <text evidence="15">The sequence shown here is derived from an EMBL/GenBank/DDBJ whole genome shotgun (WGS) entry which is preliminary data.</text>
</comment>
<evidence type="ECO:0000313" key="16">
    <source>
        <dbReference type="Proteomes" id="UP001299068"/>
    </source>
</evidence>
<dbReference type="InterPro" id="IPR003661">
    <property type="entry name" value="HisK_dim/P_dom"/>
</dbReference>
<gene>
    <name evidence="15" type="ORF">K5V21_13250</name>
</gene>
<feature type="domain" description="Histidine kinase" evidence="14">
    <location>
        <begin position="126"/>
        <end position="333"/>
    </location>
</feature>
<evidence type="ECO:0000256" key="9">
    <source>
        <dbReference type="ARBA" id="ARBA00022989"/>
    </source>
</evidence>
<evidence type="ECO:0000313" key="15">
    <source>
        <dbReference type="EMBL" id="MBY0756415.1"/>
    </source>
</evidence>
<evidence type="ECO:0000256" key="6">
    <source>
        <dbReference type="ARBA" id="ARBA00022679"/>
    </source>
</evidence>
<keyword evidence="7 13" id="KW-0812">Transmembrane</keyword>
<dbReference type="CDD" id="cd00082">
    <property type="entry name" value="HisKA"/>
    <property type="match status" value="1"/>
</dbReference>
<keyword evidence="9 13" id="KW-1133">Transmembrane helix</keyword>
<evidence type="ECO:0000256" key="2">
    <source>
        <dbReference type="ARBA" id="ARBA00004651"/>
    </source>
</evidence>
<comment type="catalytic activity">
    <reaction evidence="1">
        <text>ATP + protein L-histidine = ADP + protein N-phospho-L-histidine.</text>
        <dbReference type="EC" id="2.7.13.3"/>
    </reaction>
</comment>
<dbReference type="InterPro" id="IPR036890">
    <property type="entry name" value="HATPase_C_sf"/>
</dbReference>
<dbReference type="RefSeq" id="WP_221861661.1">
    <property type="nucleotide sequence ID" value="NZ_JAIKTU010000010.1"/>
</dbReference>
<comment type="subcellular location">
    <subcellularLocation>
        <location evidence="2">Cell membrane</location>
        <topology evidence="2">Multi-pass membrane protein</topology>
    </subcellularLocation>
</comment>
<evidence type="ECO:0000256" key="13">
    <source>
        <dbReference type="SAM" id="Phobius"/>
    </source>
</evidence>
<keyword evidence="4" id="KW-1003">Cell membrane</keyword>
<dbReference type="Gene3D" id="3.30.565.10">
    <property type="entry name" value="Histidine kinase-like ATPase, C-terminal domain"/>
    <property type="match status" value="1"/>
</dbReference>
<keyword evidence="10" id="KW-0902">Two-component regulatory system</keyword>
<dbReference type="PROSITE" id="PS50109">
    <property type="entry name" value="HIS_KIN"/>
    <property type="match status" value="1"/>
</dbReference>
<dbReference type="PANTHER" id="PTHR45453:SF2">
    <property type="entry name" value="HISTIDINE KINASE"/>
    <property type="match status" value="1"/>
</dbReference>
<reference evidence="15 16" key="1">
    <citation type="journal article" date="2021" name="Cell Host Microbe">
        <title>in vivo commensal control of Clostridioides difficile virulence.</title>
        <authorList>
            <person name="Girinathan B.P."/>
            <person name="Dibenedetto N."/>
            <person name="Worley J.N."/>
            <person name="Peltier J."/>
            <person name="Arrieta-Ortiz M.L."/>
            <person name="Rupa Christinal Immanuel S."/>
            <person name="Lavin R."/>
            <person name="Delaney M.L."/>
            <person name="Cummins C."/>
            <person name="Hoffmann M."/>
            <person name="Luo Y."/>
            <person name="Gonzalez-Escalona N."/>
            <person name="Allard M."/>
            <person name="Onderdonk A.B."/>
            <person name="Gerber G.K."/>
            <person name="Sonenshein A.L."/>
            <person name="Baliga N."/>
            <person name="Dupuy B."/>
            <person name="Bry L."/>
        </authorList>
    </citation>
    <scope>NUCLEOTIDE SEQUENCE [LARGE SCALE GENOMIC DNA]</scope>
    <source>
        <strain evidence="15 16">DSM 599</strain>
    </source>
</reference>
<feature type="coiled-coil region" evidence="12">
    <location>
        <begin position="96"/>
        <end position="126"/>
    </location>
</feature>
<proteinExistence type="predicted"/>
<dbReference type="InterPro" id="IPR005467">
    <property type="entry name" value="His_kinase_dom"/>
</dbReference>
<dbReference type="EC" id="2.7.13.3" evidence="3"/>
<keyword evidence="16" id="KW-1185">Reference proteome</keyword>
<evidence type="ECO:0000256" key="4">
    <source>
        <dbReference type="ARBA" id="ARBA00022475"/>
    </source>
</evidence>
<organism evidence="15 16">
    <name type="scientific">Clostridium sardiniense</name>
    <name type="common">Clostridium absonum</name>
    <dbReference type="NCBI Taxonomy" id="29369"/>
    <lineage>
        <taxon>Bacteria</taxon>
        <taxon>Bacillati</taxon>
        <taxon>Bacillota</taxon>
        <taxon>Clostridia</taxon>
        <taxon>Eubacteriales</taxon>
        <taxon>Clostridiaceae</taxon>
        <taxon>Clostridium</taxon>
    </lineage>
</organism>
<dbReference type="PANTHER" id="PTHR45453">
    <property type="entry name" value="PHOSPHATE REGULON SENSOR PROTEIN PHOR"/>
    <property type="match status" value="1"/>
</dbReference>
<feature type="transmembrane region" description="Helical" evidence="13">
    <location>
        <begin position="37"/>
        <end position="55"/>
    </location>
</feature>
<keyword evidence="12" id="KW-0175">Coiled coil</keyword>
<dbReference type="Proteomes" id="UP001299068">
    <property type="component" value="Unassembled WGS sequence"/>
</dbReference>
<feature type="transmembrane region" description="Helical" evidence="13">
    <location>
        <begin position="12"/>
        <end position="31"/>
    </location>
</feature>
<evidence type="ECO:0000256" key="3">
    <source>
        <dbReference type="ARBA" id="ARBA00012438"/>
    </source>
</evidence>
<dbReference type="InterPro" id="IPR004358">
    <property type="entry name" value="Sig_transdc_His_kin-like_C"/>
</dbReference>
<keyword evidence="8 15" id="KW-0418">Kinase</keyword>
<evidence type="ECO:0000256" key="7">
    <source>
        <dbReference type="ARBA" id="ARBA00022692"/>
    </source>
</evidence>
<dbReference type="SUPFAM" id="SSF55874">
    <property type="entry name" value="ATPase domain of HSP90 chaperone/DNA topoisomerase II/histidine kinase"/>
    <property type="match status" value="1"/>
</dbReference>
<accession>A0ABS7L027</accession>
<evidence type="ECO:0000256" key="8">
    <source>
        <dbReference type="ARBA" id="ARBA00022777"/>
    </source>
</evidence>
<evidence type="ECO:0000256" key="10">
    <source>
        <dbReference type="ARBA" id="ARBA00023012"/>
    </source>
</evidence>
<protein>
    <recommendedName>
        <fullName evidence="3">histidine kinase</fullName>
        <ecNumber evidence="3">2.7.13.3</ecNumber>
    </recommendedName>
</protein>
<dbReference type="GO" id="GO:0016301">
    <property type="term" value="F:kinase activity"/>
    <property type="evidence" value="ECO:0007669"/>
    <property type="project" value="UniProtKB-KW"/>
</dbReference>
<keyword evidence="6" id="KW-0808">Transferase</keyword>
<dbReference type="EMBL" id="JAIKTU010000010">
    <property type="protein sequence ID" value="MBY0756415.1"/>
    <property type="molecule type" value="Genomic_DNA"/>
</dbReference>
<evidence type="ECO:0000256" key="5">
    <source>
        <dbReference type="ARBA" id="ARBA00022553"/>
    </source>
</evidence>
<keyword evidence="5" id="KW-0597">Phosphoprotein</keyword>
<dbReference type="InterPro" id="IPR003594">
    <property type="entry name" value="HATPase_dom"/>
</dbReference>
<evidence type="ECO:0000256" key="1">
    <source>
        <dbReference type="ARBA" id="ARBA00000085"/>
    </source>
</evidence>
<evidence type="ECO:0000259" key="14">
    <source>
        <dbReference type="PROSITE" id="PS50109"/>
    </source>
</evidence>
<sequence length="343" mass="39820">MSLSDYIKSIINVILLNFIALITLILFLFSVGNTFDTIKVVALVWITILTMYMFFEYRKRKVYFDDILKYAENLDKKYLISEVIDIPPYVEAVPYYTLLKKASKSMREEINDIKNQRKDYKEYIEKWIHEVKTPISSIKLIEENNKTMTSRIILQELEGLDRYVEQALFYARSEEVEKDYLIKEISLEECVNKAIIKNKQIFILNGIDIEIDGLDRNIYCDSKWLEFIINQIIVNAVKYRKEENPKIKIYTVNVKNGIQLIIEDNGAGIPSNEISRVFEKGFTGNKGRINNNKSTGIGLYLCEKLCSKLGILISIESEENLYTRVNITFPKGSFVNVASKVNS</sequence>
<keyword evidence="11 13" id="KW-0472">Membrane</keyword>
<dbReference type="SMART" id="SM00387">
    <property type="entry name" value="HATPase_c"/>
    <property type="match status" value="1"/>
</dbReference>
<dbReference type="Pfam" id="PF02518">
    <property type="entry name" value="HATPase_c"/>
    <property type="match status" value="1"/>
</dbReference>
<name>A0ABS7L027_CLOSR</name>
<evidence type="ECO:0000256" key="12">
    <source>
        <dbReference type="SAM" id="Coils"/>
    </source>
</evidence>
<dbReference type="InterPro" id="IPR050351">
    <property type="entry name" value="BphY/WalK/GraS-like"/>
</dbReference>
<evidence type="ECO:0000256" key="11">
    <source>
        <dbReference type="ARBA" id="ARBA00023136"/>
    </source>
</evidence>
<dbReference type="PRINTS" id="PR00344">
    <property type="entry name" value="BCTRLSENSOR"/>
</dbReference>